<protein>
    <submittedName>
        <fullName evidence="2">Uncharacterized protein</fullName>
    </submittedName>
</protein>
<name>A0A9D3MN85_ANGAN</name>
<organism evidence="2 3">
    <name type="scientific">Anguilla anguilla</name>
    <name type="common">European freshwater eel</name>
    <name type="synonym">Muraena anguilla</name>
    <dbReference type="NCBI Taxonomy" id="7936"/>
    <lineage>
        <taxon>Eukaryota</taxon>
        <taxon>Metazoa</taxon>
        <taxon>Chordata</taxon>
        <taxon>Craniata</taxon>
        <taxon>Vertebrata</taxon>
        <taxon>Euteleostomi</taxon>
        <taxon>Actinopterygii</taxon>
        <taxon>Neopterygii</taxon>
        <taxon>Teleostei</taxon>
        <taxon>Anguilliformes</taxon>
        <taxon>Anguillidae</taxon>
        <taxon>Anguilla</taxon>
    </lineage>
</organism>
<keyword evidence="3" id="KW-1185">Reference proteome</keyword>
<feature type="signal peptide" evidence="1">
    <location>
        <begin position="1"/>
        <end position="23"/>
    </location>
</feature>
<accession>A0A9D3MN85</accession>
<evidence type="ECO:0000313" key="2">
    <source>
        <dbReference type="EMBL" id="KAG5849383.1"/>
    </source>
</evidence>
<dbReference type="Proteomes" id="UP001044222">
    <property type="component" value="Unassembled WGS sequence"/>
</dbReference>
<dbReference type="AlphaFoldDB" id="A0A9D3MN85"/>
<dbReference type="EMBL" id="JAFIRN010000005">
    <property type="protein sequence ID" value="KAG5849383.1"/>
    <property type="molecule type" value="Genomic_DNA"/>
</dbReference>
<feature type="chain" id="PRO_5038811378" evidence="1">
    <location>
        <begin position="24"/>
        <end position="125"/>
    </location>
</feature>
<gene>
    <name evidence="2" type="ORF">ANANG_G00109790</name>
</gene>
<evidence type="ECO:0000313" key="3">
    <source>
        <dbReference type="Proteomes" id="UP001044222"/>
    </source>
</evidence>
<reference evidence="2" key="1">
    <citation type="submission" date="2021-01" db="EMBL/GenBank/DDBJ databases">
        <title>A chromosome-scale assembly of European eel, Anguilla anguilla.</title>
        <authorList>
            <person name="Henkel C."/>
            <person name="Jong-Raadsen S.A."/>
            <person name="Dufour S."/>
            <person name="Weltzien F.-A."/>
            <person name="Palstra A.P."/>
            <person name="Pelster B."/>
            <person name="Spaink H.P."/>
            <person name="Van Den Thillart G.E."/>
            <person name="Jansen H."/>
            <person name="Zahm M."/>
            <person name="Klopp C."/>
            <person name="Cedric C."/>
            <person name="Louis A."/>
            <person name="Berthelot C."/>
            <person name="Parey E."/>
            <person name="Roest Crollius H."/>
            <person name="Montfort J."/>
            <person name="Robinson-Rechavi M."/>
            <person name="Bucao C."/>
            <person name="Bouchez O."/>
            <person name="Gislard M."/>
            <person name="Lluch J."/>
            <person name="Milhes M."/>
            <person name="Lampietro C."/>
            <person name="Lopez Roques C."/>
            <person name="Donnadieu C."/>
            <person name="Braasch I."/>
            <person name="Desvignes T."/>
            <person name="Postlethwait J."/>
            <person name="Bobe J."/>
            <person name="Guiguen Y."/>
            <person name="Dirks R."/>
        </authorList>
    </citation>
    <scope>NUCLEOTIDE SEQUENCE</scope>
    <source>
        <strain evidence="2">Tag_6206</strain>
        <tissue evidence="2">Liver</tissue>
    </source>
</reference>
<sequence length="125" mass="13529">MSANRMIHWTLPLIVLFLPVVAGDLTINFNKNTSEISLKVFHDIAIIDSPKGKLSCKWGNVSCYVECANVNVSGNCTANKSLTLTLTLTEDEISAYNGSDAFNITAGSLDCEITKCLGKIHSGLY</sequence>
<keyword evidence="1" id="KW-0732">Signal</keyword>
<comment type="caution">
    <text evidence="2">The sequence shown here is derived from an EMBL/GenBank/DDBJ whole genome shotgun (WGS) entry which is preliminary data.</text>
</comment>
<proteinExistence type="predicted"/>
<evidence type="ECO:0000256" key="1">
    <source>
        <dbReference type="SAM" id="SignalP"/>
    </source>
</evidence>